<keyword evidence="5" id="KW-1185">Reference proteome</keyword>
<dbReference type="InterPro" id="IPR045134">
    <property type="entry name" value="UHRF1/2-like"/>
</dbReference>
<comment type="subcellular location">
    <subcellularLocation>
        <location evidence="2">Nucleus</location>
    </subcellularLocation>
</comment>
<dbReference type="EMBL" id="BMAW01127836">
    <property type="protein sequence ID" value="GFU22917.1"/>
    <property type="molecule type" value="Genomic_DNA"/>
</dbReference>
<accession>A0A8X6QFT5</accession>
<dbReference type="InterPro" id="IPR003105">
    <property type="entry name" value="SRA_YDG"/>
</dbReference>
<proteinExistence type="predicted"/>
<dbReference type="Proteomes" id="UP000887013">
    <property type="component" value="Unassembled WGS sequence"/>
</dbReference>
<dbReference type="OrthoDB" id="2270193at2759"/>
<dbReference type="Gene3D" id="2.30.280.10">
    <property type="entry name" value="SRA-YDG"/>
    <property type="match status" value="1"/>
</dbReference>
<evidence type="ECO:0000256" key="1">
    <source>
        <dbReference type="ARBA" id="ARBA00023242"/>
    </source>
</evidence>
<dbReference type="SMART" id="SM00466">
    <property type="entry name" value="SRA"/>
    <property type="match status" value="1"/>
</dbReference>
<dbReference type="PROSITE" id="PS51015">
    <property type="entry name" value="YDG"/>
    <property type="match status" value="1"/>
</dbReference>
<comment type="caution">
    <text evidence="4">The sequence shown here is derived from an EMBL/GenBank/DDBJ whole genome shotgun (WGS) entry which is preliminary data.</text>
</comment>
<name>A0A8X6QFT5_NEPPI</name>
<dbReference type="PANTHER" id="PTHR14140:SF27">
    <property type="entry name" value="OS04G0289800 PROTEIN"/>
    <property type="match status" value="1"/>
</dbReference>
<dbReference type="InterPro" id="IPR036987">
    <property type="entry name" value="SRA-YDG_sf"/>
</dbReference>
<dbReference type="GO" id="GO:0005634">
    <property type="term" value="C:nucleus"/>
    <property type="evidence" value="ECO:0007669"/>
    <property type="project" value="UniProtKB-SubCell"/>
</dbReference>
<dbReference type="InterPro" id="IPR015947">
    <property type="entry name" value="PUA-like_sf"/>
</dbReference>
<sequence>MNYEDDIKKRRQENREILQSLGILNLGQEHHVNKKSVTRKTQIKNSEKKILRQSLKTNLVPSRRSSRLLGKEPQTFLEEDFIPETIPAKPVTEKIKRENVFGAIPGVAVGTEFATRIEASHAGIHRPTVAGIHGNPALGCYSLALSGGYEDDVDLGDKFVYTGEGGRDLKGTKTNPKNLRTAPQSKDQILERGNLALSKNVENNLPVRVLRGYKLKSKFAPLEGYRYDGLYNVVRFYLTQGLSGFKVYKFQLERIQDQEPSPWADDFVMKENSDNADYLPEEINKS</sequence>
<protein>
    <submittedName>
        <fullName evidence="4">E3 ubiquitin-protein ligase UHRF1</fullName>
    </submittedName>
</protein>
<dbReference type="GO" id="GO:0044027">
    <property type="term" value="P:negative regulation of gene expression via chromosomal CpG island methylation"/>
    <property type="evidence" value="ECO:0007669"/>
    <property type="project" value="TreeGrafter"/>
</dbReference>
<dbReference type="AlphaFoldDB" id="A0A8X6QFT5"/>
<dbReference type="SUPFAM" id="SSF88697">
    <property type="entry name" value="PUA domain-like"/>
    <property type="match status" value="1"/>
</dbReference>
<dbReference type="Pfam" id="PF02182">
    <property type="entry name" value="SAD_SRA"/>
    <property type="match status" value="1"/>
</dbReference>
<gene>
    <name evidence="4" type="primary">UHRF1</name>
    <name evidence="4" type="ORF">NPIL_522151</name>
</gene>
<evidence type="ECO:0000259" key="3">
    <source>
        <dbReference type="PROSITE" id="PS51015"/>
    </source>
</evidence>
<evidence type="ECO:0000256" key="2">
    <source>
        <dbReference type="PROSITE-ProRule" id="PRU00358"/>
    </source>
</evidence>
<evidence type="ECO:0000313" key="4">
    <source>
        <dbReference type="EMBL" id="GFU22917.1"/>
    </source>
</evidence>
<dbReference type="GO" id="GO:0061630">
    <property type="term" value="F:ubiquitin protein ligase activity"/>
    <property type="evidence" value="ECO:0007669"/>
    <property type="project" value="TreeGrafter"/>
</dbReference>
<dbReference type="PANTHER" id="PTHR14140">
    <property type="entry name" value="E3 UBIQUITIN-PROTEIN LIGASE UHRF-RELATED"/>
    <property type="match status" value="1"/>
</dbReference>
<dbReference type="FunFam" id="2.30.280.10:FF:000005">
    <property type="entry name" value="E3 ubiquitin-protein ligase UHRF1"/>
    <property type="match status" value="1"/>
</dbReference>
<feature type="domain" description="YDG" evidence="3">
    <location>
        <begin position="102"/>
        <end position="254"/>
    </location>
</feature>
<evidence type="ECO:0000313" key="5">
    <source>
        <dbReference type="Proteomes" id="UP000887013"/>
    </source>
</evidence>
<reference evidence="4" key="1">
    <citation type="submission" date="2020-08" db="EMBL/GenBank/DDBJ databases">
        <title>Multicomponent nature underlies the extraordinary mechanical properties of spider dragline silk.</title>
        <authorList>
            <person name="Kono N."/>
            <person name="Nakamura H."/>
            <person name="Mori M."/>
            <person name="Yoshida Y."/>
            <person name="Ohtoshi R."/>
            <person name="Malay A.D."/>
            <person name="Moran D.A.P."/>
            <person name="Tomita M."/>
            <person name="Numata K."/>
            <person name="Arakawa K."/>
        </authorList>
    </citation>
    <scope>NUCLEOTIDE SEQUENCE</scope>
</reference>
<keyword evidence="1 2" id="KW-0539">Nucleus</keyword>
<organism evidence="4 5">
    <name type="scientific">Nephila pilipes</name>
    <name type="common">Giant wood spider</name>
    <name type="synonym">Nephila maculata</name>
    <dbReference type="NCBI Taxonomy" id="299642"/>
    <lineage>
        <taxon>Eukaryota</taxon>
        <taxon>Metazoa</taxon>
        <taxon>Ecdysozoa</taxon>
        <taxon>Arthropoda</taxon>
        <taxon>Chelicerata</taxon>
        <taxon>Arachnida</taxon>
        <taxon>Araneae</taxon>
        <taxon>Araneomorphae</taxon>
        <taxon>Entelegynae</taxon>
        <taxon>Araneoidea</taxon>
        <taxon>Nephilidae</taxon>
        <taxon>Nephila</taxon>
    </lineage>
</organism>
<dbReference type="GO" id="GO:0016567">
    <property type="term" value="P:protein ubiquitination"/>
    <property type="evidence" value="ECO:0007669"/>
    <property type="project" value="TreeGrafter"/>
</dbReference>